<keyword evidence="4" id="KW-1185">Reference proteome</keyword>
<evidence type="ECO:0000313" key="4">
    <source>
        <dbReference type="Proteomes" id="UP000034076"/>
    </source>
</evidence>
<organism evidence="3 4">
    <name type="scientific">Christensenella hongkongensis</name>
    <dbReference type="NCBI Taxonomy" id="270498"/>
    <lineage>
        <taxon>Bacteria</taxon>
        <taxon>Bacillati</taxon>
        <taxon>Bacillota</taxon>
        <taxon>Clostridia</taxon>
        <taxon>Christensenellales</taxon>
        <taxon>Christensenellaceae</taxon>
        <taxon>Christensenella</taxon>
    </lineage>
</organism>
<dbReference type="InterPro" id="IPR001509">
    <property type="entry name" value="Epimerase_deHydtase"/>
</dbReference>
<dbReference type="SUPFAM" id="SSF51735">
    <property type="entry name" value="NAD(P)-binding Rossmann-fold domains"/>
    <property type="match status" value="1"/>
</dbReference>
<evidence type="ECO:0000313" key="3">
    <source>
        <dbReference type="EMBL" id="KKI50397.1"/>
    </source>
</evidence>
<name>A0A0M2NIY0_9FIRM</name>
<gene>
    <name evidence="3" type="ORF">CHK_2460</name>
</gene>
<comment type="caution">
    <text evidence="3">The sequence shown here is derived from an EMBL/GenBank/DDBJ whole genome shotgun (WGS) entry which is preliminary data.</text>
</comment>
<dbReference type="EMBL" id="LAYJ01000112">
    <property type="protein sequence ID" value="KKI50397.1"/>
    <property type="molecule type" value="Genomic_DNA"/>
</dbReference>
<dbReference type="Gene3D" id="3.90.25.10">
    <property type="entry name" value="UDP-galactose 4-epimerase, domain 1"/>
    <property type="match status" value="1"/>
</dbReference>
<dbReference type="PANTHER" id="PTHR43000">
    <property type="entry name" value="DTDP-D-GLUCOSE 4,6-DEHYDRATASE-RELATED"/>
    <property type="match status" value="1"/>
</dbReference>
<evidence type="ECO:0000259" key="2">
    <source>
        <dbReference type="Pfam" id="PF01370"/>
    </source>
</evidence>
<proteinExistence type="inferred from homology"/>
<protein>
    <submittedName>
        <fullName evidence="3">UDP-glucose 4-epimerase</fullName>
        <ecNumber evidence="3">5.1.3.2</ecNumber>
    </submittedName>
</protein>
<accession>A0A0M2NIY0</accession>
<sequence>MSNVLVLGGAGFIGAHIVRRFISEGDKVTIVDGMLPKTGANINNVPKNVEFIDRRIEDVDNLARMLEKYDVVIDSMAWTSHLEALEDPMYDVDLNIKSHIVLLQNVKRGSKTRFFYLGSRGQYGKDALEPITEQTGMRPDDIQGIDKTAADHFFRVFARLKNLNVTTLRFPNCFGAFQKVEQKDIGLIGGFIKQVIMGLPVEVYGNKRYRSIIYAPDLAGIVWQLSQKKECGYQEYNIAGIRLEIMDIVKEIIRVNGAGKCIQKELPSHIKKIDMGDVLVDDRKLREQLSTLQYTEVPKALAETVNYFKRSLKL</sequence>
<dbReference type="OrthoDB" id="142826at2"/>
<dbReference type="InterPro" id="IPR036291">
    <property type="entry name" value="NAD(P)-bd_dom_sf"/>
</dbReference>
<reference evidence="3 4" key="1">
    <citation type="submission" date="2015-04" db="EMBL/GenBank/DDBJ databases">
        <title>Draft genome sequence of bacteremic isolate Catabacter hongkongensis type strain HKU16T.</title>
        <authorList>
            <person name="Lau S.K."/>
            <person name="Teng J.L."/>
            <person name="Huang Y."/>
            <person name="Curreem S.O."/>
            <person name="Tsui S.K."/>
            <person name="Woo P.C."/>
        </authorList>
    </citation>
    <scope>NUCLEOTIDE SEQUENCE [LARGE SCALE GENOMIC DNA]</scope>
    <source>
        <strain evidence="3 4">HKU16</strain>
    </source>
</reference>
<dbReference type="Proteomes" id="UP000034076">
    <property type="component" value="Unassembled WGS sequence"/>
</dbReference>
<dbReference type="AlphaFoldDB" id="A0A0M2NIY0"/>
<keyword evidence="3" id="KW-0413">Isomerase</keyword>
<evidence type="ECO:0000256" key="1">
    <source>
        <dbReference type="ARBA" id="ARBA00007637"/>
    </source>
</evidence>
<dbReference type="Pfam" id="PF01370">
    <property type="entry name" value="Epimerase"/>
    <property type="match status" value="1"/>
</dbReference>
<dbReference type="EC" id="5.1.3.2" evidence="3"/>
<dbReference type="STRING" id="270498.CHK_2460"/>
<dbReference type="GO" id="GO:0003978">
    <property type="term" value="F:UDP-glucose 4-epimerase activity"/>
    <property type="evidence" value="ECO:0007669"/>
    <property type="project" value="UniProtKB-EC"/>
</dbReference>
<dbReference type="Gene3D" id="3.40.50.720">
    <property type="entry name" value="NAD(P)-binding Rossmann-like Domain"/>
    <property type="match status" value="1"/>
</dbReference>
<comment type="similarity">
    <text evidence="1">Belongs to the NAD(P)-dependent epimerase/dehydratase family.</text>
</comment>
<dbReference type="RefSeq" id="WP_046444243.1">
    <property type="nucleotide sequence ID" value="NZ_LAYJ01000112.1"/>
</dbReference>
<feature type="domain" description="NAD-dependent epimerase/dehydratase" evidence="2">
    <location>
        <begin position="4"/>
        <end position="239"/>
    </location>
</feature>